<dbReference type="Gene3D" id="3.90.190.10">
    <property type="entry name" value="Protein tyrosine phosphatase superfamily"/>
    <property type="match status" value="2"/>
</dbReference>
<dbReference type="EMBL" id="CASHTH010002034">
    <property type="protein sequence ID" value="CAI8023825.1"/>
    <property type="molecule type" value="Genomic_DNA"/>
</dbReference>
<dbReference type="PANTHER" id="PTHR19134">
    <property type="entry name" value="RECEPTOR-TYPE TYROSINE-PROTEIN PHOSPHATASE"/>
    <property type="match status" value="1"/>
</dbReference>
<accession>A0AA35S5I1</accession>
<evidence type="ECO:0000256" key="4">
    <source>
        <dbReference type="ARBA" id="ARBA00051722"/>
    </source>
</evidence>
<dbReference type="PROSITE" id="PS50055">
    <property type="entry name" value="TYR_PHOSPHATASE_PTP"/>
    <property type="match status" value="1"/>
</dbReference>
<dbReference type="InterPro" id="IPR050348">
    <property type="entry name" value="Protein-Tyr_Phosphatase"/>
</dbReference>
<gene>
    <name evidence="8" type="ORF">GBAR_LOCUS13906</name>
</gene>
<reference evidence="8" key="1">
    <citation type="submission" date="2023-03" db="EMBL/GenBank/DDBJ databases">
        <authorList>
            <person name="Steffen K."/>
            <person name="Cardenas P."/>
        </authorList>
    </citation>
    <scope>NUCLEOTIDE SEQUENCE</scope>
</reference>
<proteinExistence type="predicted"/>
<dbReference type="PANTHER" id="PTHR19134:SF534">
    <property type="entry name" value="LD27988P"/>
    <property type="match status" value="1"/>
</dbReference>
<comment type="caution">
    <text evidence="8">The sequence shown here is derived from an EMBL/GenBank/DDBJ whole genome shotgun (WGS) entry which is preliminary data.</text>
</comment>
<dbReference type="SMART" id="SM00194">
    <property type="entry name" value="PTPc"/>
    <property type="match status" value="1"/>
</dbReference>
<dbReference type="SUPFAM" id="SSF52799">
    <property type="entry name" value="(Phosphotyrosine protein) phosphatases II"/>
    <property type="match status" value="2"/>
</dbReference>
<evidence type="ECO:0000256" key="1">
    <source>
        <dbReference type="ARBA" id="ARBA00013064"/>
    </source>
</evidence>
<name>A0AA35S5I1_GEOBA</name>
<feature type="region of interest" description="Disordered" evidence="5">
    <location>
        <begin position="359"/>
        <end position="378"/>
    </location>
</feature>
<feature type="domain" description="Tyrosine-protein phosphatase" evidence="6">
    <location>
        <begin position="74"/>
        <end position="335"/>
    </location>
</feature>
<dbReference type="GO" id="GO:0004725">
    <property type="term" value="F:protein tyrosine phosphatase activity"/>
    <property type="evidence" value="ECO:0007669"/>
    <property type="project" value="UniProtKB-EC"/>
</dbReference>
<evidence type="ECO:0000259" key="7">
    <source>
        <dbReference type="PROSITE" id="PS50056"/>
    </source>
</evidence>
<organism evidence="8 9">
    <name type="scientific">Geodia barretti</name>
    <name type="common">Barrett's horny sponge</name>
    <dbReference type="NCBI Taxonomy" id="519541"/>
    <lineage>
        <taxon>Eukaryota</taxon>
        <taxon>Metazoa</taxon>
        <taxon>Porifera</taxon>
        <taxon>Demospongiae</taxon>
        <taxon>Heteroscleromorpha</taxon>
        <taxon>Tetractinellida</taxon>
        <taxon>Astrophorina</taxon>
        <taxon>Geodiidae</taxon>
        <taxon>Geodia</taxon>
    </lineage>
</organism>
<protein>
    <recommendedName>
        <fullName evidence="1">protein-tyrosine-phosphatase</fullName>
        <ecNumber evidence="1">3.1.3.48</ecNumber>
    </recommendedName>
</protein>
<keyword evidence="3" id="KW-0904">Protein phosphatase</keyword>
<evidence type="ECO:0000256" key="5">
    <source>
        <dbReference type="SAM" id="MobiDB-lite"/>
    </source>
</evidence>
<comment type="catalytic activity">
    <reaction evidence="4">
        <text>O-phospho-L-tyrosyl-[protein] + H2O = L-tyrosyl-[protein] + phosphate</text>
        <dbReference type="Rhea" id="RHEA:10684"/>
        <dbReference type="Rhea" id="RHEA-COMP:10136"/>
        <dbReference type="Rhea" id="RHEA-COMP:20101"/>
        <dbReference type="ChEBI" id="CHEBI:15377"/>
        <dbReference type="ChEBI" id="CHEBI:43474"/>
        <dbReference type="ChEBI" id="CHEBI:46858"/>
        <dbReference type="ChEBI" id="CHEBI:61978"/>
        <dbReference type="EC" id="3.1.3.48"/>
    </reaction>
</comment>
<evidence type="ECO:0000313" key="8">
    <source>
        <dbReference type="EMBL" id="CAI8023825.1"/>
    </source>
</evidence>
<feature type="region of interest" description="Disordered" evidence="5">
    <location>
        <begin position="403"/>
        <end position="441"/>
    </location>
</feature>
<keyword evidence="8" id="KW-0675">Receptor</keyword>
<dbReference type="InterPro" id="IPR000387">
    <property type="entry name" value="Tyr_Pase_dom"/>
</dbReference>
<feature type="domain" description="Tyrosine specific protein phosphatases" evidence="7">
    <location>
        <begin position="251"/>
        <end position="326"/>
    </location>
</feature>
<evidence type="ECO:0000256" key="2">
    <source>
        <dbReference type="ARBA" id="ARBA00022801"/>
    </source>
</evidence>
<dbReference type="InterPro" id="IPR029021">
    <property type="entry name" value="Prot-tyrosine_phosphatase-like"/>
</dbReference>
<feature type="compositionally biased region" description="Acidic residues" evidence="5">
    <location>
        <begin position="408"/>
        <end position="434"/>
    </location>
</feature>
<sequence length="553" mass="62892">MQQMKREGTLSVFQRLKNMRTQRMKLVQTQAQYVFIHDSLSELVVCGETDVAAGNIRIRMMQLQKPVPGGLIGFQKQFETLEEVSSQCEASYQEAKAKYNAGKNRFPDKLPNELGRVRLRFGPKPGSDYINASFIDGYKQRKAYIATQGPMEGTVADLWRMIWEHNCSCIVMLCQTQEKGQVSSHCFWPEGEKEEAVYGKLRVGVKRVSHHGDIIERKLEVEDTEGRGGVQKTVSLMQLSSWPPGELPHPTAILSLVDLLTKAQRGSPGRHTVVMCSDGVGRTGTFICIHSQLERLKTEGVVDFFQAAKSARIQRAALIPDAAHYAFCHDVVATYMDSFETYANFKEVVRLQRVRGAVRKQAAEDKEDDPTERDQSLVNIHEDNFFRDEIDDFHDAKERLLLEGDSGSSEDDGLSVDEEEVLGLSEEEESEGEEEFKLPPALQRQFLASDDEDPSEKHQTEMSDKAWGRKRKTFYAVEGEDELSGSEGSEMAAELEEKEAIALQQRMTAAISEADFMAQPYLKRMGSRKMEQRRRNMWRRISQRCHEKTSWHC</sequence>
<evidence type="ECO:0000259" key="6">
    <source>
        <dbReference type="PROSITE" id="PS50055"/>
    </source>
</evidence>
<dbReference type="EC" id="3.1.3.48" evidence="1"/>
<evidence type="ECO:0000256" key="3">
    <source>
        <dbReference type="ARBA" id="ARBA00022912"/>
    </source>
</evidence>
<dbReference type="InterPro" id="IPR003595">
    <property type="entry name" value="Tyr_Pase_cat"/>
</dbReference>
<dbReference type="AlphaFoldDB" id="A0AA35S5I1"/>
<dbReference type="CDD" id="cd00047">
    <property type="entry name" value="PTPc"/>
    <property type="match status" value="1"/>
</dbReference>
<dbReference type="FunFam" id="3.90.190.10:FF:000102">
    <property type="entry name" value="Receptor-type tyrosine-protein phosphatase"/>
    <property type="match status" value="1"/>
</dbReference>
<dbReference type="PRINTS" id="PR00700">
    <property type="entry name" value="PRTYPHPHTASE"/>
</dbReference>
<dbReference type="Proteomes" id="UP001174909">
    <property type="component" value="Unassembled WGS sequence"/>
</dbReference>
<dbReference type="Pfam" id="PF00102">
    <property type="entry name" value="Y_phosphatase"/>
    <property type="match status" value="2"/>
</dbReference>
<dbReference type="InterPro" id="IPR000242">
    <property type="entry name" value="PTP_cat"/>
</dbReference>
<keyword evidence="2" id="KW-0378">Hydrolase</keyword>
<dbReference type="PROSITE" id="PS50056">
    <property type="entry name" value="TYR_PHOSPHATASE_2"/>
    <property type="match status" value="1"/>
</dbReference>
<keyword evidence="9" id="KW-1185">Reference proteome</keyword>
<dbReference type="SMART" id="SM00404">
    <property type="entry name" value="PTPc_motif"/>
    <property type="match status" value="1"/>
</dbReference>
<evidence type="ECO:0000313" key="9">
    <source>
        <dbReference type="Proteomes" id="UP001174909"/>
    </source>
</evidence>